<name>A0A4P9X3P4_9FUNG</name>
<accession>A0A4P9X3P4</accession>
<dbReference type="SUPFAM" id="SSF48371">
    <property type="entry name" value="ARM repeat"/>
    <property type="match status" value="1"/>
</dbReference>
<dbReference type="STRING" id="1555241.A0A4P9X3P4"/>
<sequence length="774" mass="81390">MEFRTPRIERHLAQIAAPAQFAYLRSLLAALEAQTCSPRLIESFVADASDTAWAEAVSRMLVVATLVPADAGALWRPALLTLGRAAGHPALAEDPVCVHRLTMLVGLLLSRTPAAPHTLLLANTLAQRLAEPADSAALLATLAAAAHAAPRDAWTVLEPAVTQALAHPSAQVRHRAVLVLSRFAQIDAARFAVPLGKRVRRLVADPAVEVLGAMLAFYRPLCRRPETLPAVAKMQRPLLHILVQIAEQKLPPMYHRRLFMAPWYEATCVEILLALCKARLLEPPITLQLAMVAAQTLRAMETKAQDGTDCALSQGIFACYVPLCFHLDVAPDAVAPDEYALFLEARDSTFDVCMRFIHSAIAHPDVKMAYLAAHSLMKLAEAPLATADIQSLAPLLVDLARRPALGVALSALRGLAAVCAHQFVANGHPAALGGGGGGGGGGVRAMSAAASLPPAAPPQPHALPLFSQALCAVLARADAPEHPSVLRVVLSAPALALPRDVWMRLLAPSLPLLGEACFAAVAPFTWRVLGALDAEARHAARAWLRAWLRGDDPMAALHAAAAAVAVQGPESASIALSAAQTAGERLARASHLPPLPRGAETIEFVALMYSRLFVVESDATAASAVGGAAAPPSPLQPDDLLSFVQYYHAVAVAAERTDAALDPLAGGASGSPHRGDEGFGQRGDRAAAGRPSAASAAYGPELATRVAQHVVSFLEAAAPHVQQAVAACALEDDHGPWTYLFQNLLDGRSRAVAQTNALLRLEGLLAAAEQRQPS</sequence>
<evidence type="ECO:0000313" key="2">
    <source>
        <dbReference type="EMBL" id="RKO99657.1"/>
    </source>
</evidence>
<evidence type="ECO:0000313" key="3">
    <source>
        <dbReference type="Proteomes" id="UP000274922"/>
    </source>
</evidence>
<feature type="region of interest" description="Disordered" evidence="1">
    <location>
        <begin position="663"/>
        <end position="693"/>
    </location>
</feature>
<keyword evidence="3" id="KW-1185">Reference proteome</keyword>
<dbReference type="Proteomes" id="UP000274922">
    <property type="component" value="Unassembled WGS sequence"/>
</dbReference>
<protein>
    <submittedName>
        <fullName evidence="2">Uncharacterized protein</fullName>
    </submittedName>
</protein>
<dbReference type="Gene3D" id="1.25.10.10">
    <property type="entry name" value="Leucine-rich Repeat Variant"/>
    <property type="match status" value="1"/>
</dbReference>
<organism evidence="2 3">
    <name type="scientific">Caulochytrium protostelioides</name>
    <dbReference type="NCBI Taxonomy" id="1555241"/>
    <lineage>
        <taxon>Eukaryota</taxon>
        <taxon>Fungi</taxon>
        <taxon>Fungi incertae sedis</taxon>
        <taxon>Chytridiomycota</taxon>
        <taxon>Chytridiomycota incertae sedis</taxon>
        <taxon>Chytridiomycetes</taxon>
        <taxon>Caulochytriales</taxon>
        <taxon>Caulochytriaceae</taxon>
        <taxon>Caulochytrium</taxon>
    </lineage>
</organism>
<dbReference type="InterPro" id="IPR016024">
    <property type="entry name" value="ARM-type_fold"/>
</dbReference>
<evidence type="ECO:0000256" key="1">
    <source>
        <dbReference type="SAM" id="MobiDB-lite"/>
    </source>
</evidence>
<reference evidence="3" key="1">
    <citation type="journal article" date="2018" name="Nat. Microbiol.">
        <title>Leveraging single-cell genomics to expand the fungal tree of life.</title>
        <authorList>
            <person name="Ahrendt S.R."/>
            <person name="Quandt C.A."/>
            <person name="Ciobanu D."/>
            <person name="Clum A."/>
            <person name="Salamov A."/>
            <person name="Andreopoulos B."/>
            <person name="Cheng J.F."/>
            <person name="Woyke T."/>
            <person name="Pelin A."/>
            <person name="Henrissat B."/>
            <person name="Reynolds N.K."/>
            <person name="Benny G.L."/>
            <person name="Smith M.E."/>
            <person name="James T.Y."/>
            <person name="Grigoriev I.V."/>
        </authorList>
    </citation>
    <scope>NUCLEOTIDE SEQUENCE [LARGE SCALE GENOMIC DNA]</scope>
    <source>
        <strain evidence="3">ATCC 52028</strain>
    </source>
</reference>
<gene>
    <name evidence="2" type="ORF">CXG81DRAFT_27588</name>
</gene>
<proteinExistence type="predicted"/>
<dbReference type="EMBL" id="ML014267">
    <property type="protein sequence ID" value="RKO99657.1"/>
    <property type="molecule type" value="Genomic_DNA"/>
</dbReference>
<feature type="compositionally biased region" description="Basic and acidic residues" evidence="1">
    <location>
        <begin position="673"/>
        <end position="687"/>
    </location>
</feature>
<dbReference type="InterPro" id="IPR011989">
    <property type="entry name" value="ARM-like"/>
</dbReference>
<dbReference type="AlphaFoldDB" id="A0A4P9X3P4"/>